<dbReference type="SUPFAM" id="SSF54060">
    <property type="entry name" value="His-Me finger endonucleases"/>
    <property type="match status" value="1"/>
</dbReference>
<feature type="domain" description="DNA/RNA non-specific endonuclease/pyrophosphatase/phosphodiesterase" evidence="5">
    <location>
        <begin position="43"/>
        <end position="245"/>
    </location>
</feature>
<dbReference type="GO" id="GO:0046872">
    <property type="term" value="F:metal ion binding"/>
    <property type="evidence" value="ECO:0007669"/>
    <property type="project" value="UniProtKB-KW"/>
</dbReference>
<feature type="region of interest" description="Disordered" evidence="3">
    <location>
        <begin position="1"/>
        <end position="32"/>
    </location>
</feature>
<feature type="compositionally biased region" description="Low complexity" evidence="3">
    <location>
        <begin position="1"/>
        <end position="14"/>
    </location>
</feature>
<dbReference type="OrthoDB" id="69221at2759"/>
<evidence type="ECO:0000256" key="3">
    <source>
        <dbReference type="SAM" id="MobiDB-lite"/>
    </source>
</evidence>
<organism evidence="7 8">
    <name type="scientific">Aphanomyces stellatus</name>
    <dbReference type="NCBI Taxonomy" id="120398"/>
    <lineage>
        <taxon>Eukaryota</taxon>
        <taxon>Sar</taxon>
        <taxon>Stramenopiles</taxon>
        <taxon>Oomycota</taxon>
        <taxon>Saprolegniomycetes</taxon>
        <taxon>Saprolegniales</taxon>
        <taxon>Verrucalvaceae</taxon>
        <taxon>Aphanomyces</taxon>
    </lineage>
</organism>
<evidence type="ECO:0000256" key="2">
    <source>
        <dbReference type="PIRSR" id="PIRSR640255-2"/>
    </source>
</evidence>
<sequence>MPSRTPTPTAVPAVAPTPEPTPSKSAPSPTPVPTSASSDFYIHYDGFSLLFNCKEHSAHRFNYTLTTTEKTKDKLSTDYGFDLKMSKDCQQNSIKGYASGYDRGDLADKRLMTDGTDQSKAAHYMTNVAPQVSSLNQGMWALTVNIEACFRNVSRIYTWGGVVYTSDTSKDHFTKSHGIRTPAYWWKVILTKDKATNVDKVIAWYFPNEKLDKKFDEYLVSVADLEAKLNDNNGPIPIPDAIKATKAKQSWVCPK</sequence>
<reference evidence="6" key="2">
    <citation type="submission" date="2019-06" db="EMBL/GenBank/DDBJ databases">
        <title>Genomics analysis of Aphanomyces spp. identifies a new class of oomycete effector associated with host adaptation.</title>
        <authorList>
            <person name="Gaulin E."/>
        </authorList>
    </citation>
    <scope>NUCLEOTIDE SEQUENCE</scope>
    <source>
        <strain evidence="6">CBS 578.67</strain>
    </source>
</reference>
<feature type="domain" description="ENPP1-3/EXOG-like endonuclease/phosphodiesterase" evidence="4">
    <location>
        <begin position="44"/>
        <end position="232"/>
    </location>
</feature>
<dbReference type="InterPro" id="IPR044925">
    <property type="entry name" value="His-Me_finger_sf"/>
</dbReference>
<gene>
    <name evidence="7" type="primary">Aste57867_20474</name>
    <name evidence="6" type="ORF">As57867_020408</name>
    <name evidence="7" type="ORF">ASTE57867_20474</name>
</gene>
<dbReference type="AlphaFoldDB" id="A0A485LFN3"/>
<dbReference type="InterPro" id="IPR020821">
    <property type="entry name" value="ENPP1-3/EXOG-like_nuc-like"/>
</dbReference>
<evidence type="ECO:0000259" key="4">
    <source>
        <dbReference type="SMART" id="SM00477"/>
    </source>
</evidence>
<proteinExistence type="inferred from homology"/>
<dbReference type="PANTHER" id="PTHR13966">
    <property type="entry name" value="ENDONUCLEASE RELATED"/>
    <property type="match status" value="1"/>
</dbReference>
<dbReference type="Gene3D" id="3.40.570.10">
    <property type="entry name" value="Extracellular Endonuclease, subunit A"/>
    <property type="match status" value="1"/>
</dbReference>
<dbReference type="InterPro" id="IPR040255">
    <property type="entry name" value="Non-specific_endonuclease"/>
</dbReference>
<dbReference type="GO" id="GO:0016787">
    <property type="term" value="F:hydrolase activity"/>
    <property type="evidence" value="ECO:0007669"/>
    <property type="project" value="InterPro"/>
</dbReference>
<dbReference type="PANTHER" id="PTHR13966:SF5">
    <property type="entry name" value="ENDONUCLEASE G, MITOCHONDRIAL"/>
    <property type="match status" value="1"/>
</dbReference>
<comment type="similarity">
    <text evidence="1">Belongs to the DNA/RNA non-specific endonuclease family.</text>
</comment>
<dbReference type="Pfam" id="PF01223">
    <property type="entry name" value="Endonuclease_NS"/>
    <property type="match status" value="1"/>
</dbReference>
<dbReference type="EMBL" id="CAADRA010006858">
    <property type="protein sequence ID" value="VFT97160.1"/>
    <property type="molecule type" value="Genomic_DNA"/>
</dbReference>
<dbReference type="EMBL" id="VJMH01006834">
    <property type="protein sequence ID" value="KAF0687831.1"/>
    <property type="molecule type" value="Genomic_DNA"/>
</dbReference>
<keyword evidence="2" id="KW-0479">Metal-binding</keyword>
<evidence type="ECO:0000313" key="8">
    <source>
        <dbReference type="Proteomes" id="UP000332933"/>
    </source>
</evidence>
<evidence type="ECO:0000259" key="5">
    <source>
        <dbReference type="SMART" id="SM00892"/>
    </source>
</evidence>
<reference evidence="7 8" key="1">
    <citation type="submission" date="2019-03" db="EMBL/GenBank/DDBJ databases">
        <authorList>
            <person name="Gaulin E."/>
            <person name="Dumas B."/>
        </authorList>
    </citation>
    <scope>NUCLEOTIDE SEQUENCE [LARGE SCALE GENOMIC DNA]</scope>
    <source>
        <strain evidence="7">CBS 568.67</strain>
    </source>
</reference>
<dbReference type="Proteomes" id="UP000332933">
    <property type="component" value="Unassembled WGS sequence"/>
</dbReference>
<dbReference type="InterPro" id="IPR001604">
    <property type="entry name" value="Endo_G_ENPP1-like_dom"/>
</dbReference>
<feature type="compositionally biased region" description="Low complexity" evidence="3">
    <location>
        <begin position="22"/>
        <end position="32"/>
    </location>
</feature>
<evidence type="ECO:0000256" key="1">
    <source>
        <dbReference type="ARBA" id="ARBA00010052"/>
    </source>
</evidence>
<evidence type="ECO:0000313" key="7">
    <source>
        <dbReference type="EMBL" id="VFT97160.1"/>
    </source>
</evidence>
<protein>
    <submittedName>
        <fullName evidence="7">Aste57867_20474 protein</fullName>
    </submittedName>
</protein>
<dbReference type="SMART" id="SM00892">
    <property type="entry name" value="Endonuclease_NS"/>
    <property type="match status" value="1"/>
</dbReference>
<dbReference type="GO" id="GO:0003676">
    <property type="term" value="F:nucleic acid binding"/>
    <property type="evidence" value="ECO:0007669"/>
    <property type="project" value="InterPro"/>
</dbReference>
<keyword evidence="8" id="KW-1185">Reference proteome</keyword>
<dbReference type="GO" id="GO:0004519">
    <property type="term" value="F:endonuclease activity"/>
    <property type="evidence" value="ECO:0007669"/>
    <property type="project" value="TreeGrafter"/>
</dbReference>
<name>A0A485LFN3_9STRA</name>
<dbReference type="InterPro" id="IPR044929">
    <property type="entry name" value="DNA/RNA_non-sp_Endonuclease_sf"/>
</dbReference>
<dbReference type="SMART" id="SM00477">
    <property type="entry name" value="NUC"/>
    <property type="match status" value="1"/>
</dbReference>
<feature type="binding site" evidence="2">
    <location>
        <position position="136"/>
    </location>
    <ligand>
        <name>Mg(2+)</name>
        <dbReference type="ChEBI" id="CHEBI:18420"/>
        <note>catalytic</note>
    </ligand>
</feature>
<evidence type="ECO:0000313" key="6">
    <source>
        <dbReference type="EMBL" id="KAF0687831.1"/>
    </source>
</evidence>
<accession>A0A485LFN3</accession>